<accession>A0A447PYC9</accession>
<sequence length="65" mass="7423">MMTEFKRTQRDYPLSFKIAVVEQVEKGEMTYKQAQQRYGIQGAPPYLSGCVNMAGLTGDPDFLTW</sequence>
<dbReference type="InterPro" id="IPR036388">
    <property type="entry name" value="WH-like_DNA-bd_sf"/>
</dbReference>
<organism evidence="1 2">
    <name type="scientific">Salmonella enterica I</name>
    <dbReference type="NCBI Taxonomy" id="59201"/>
    <lineage>
        <taxon>Bacteria</taxon>
        <taxon>Pseudomonadati</taxon>
        <taxon>Pseudomonadota</taxon>
        <taxon>Gammaproteobacteria</taxon>
        <taxon>Enterobacterales</taxon>
        <taxon>Enterobacteriaceae</taxon>
        <taxon>Salmonella</taxon>
    </lineage>
</organism>
<proteinExistence type="predicted"/>
<protein>
    <submittedName>
        <fullName evidence="1">ISPsy11, transposase OrfA</fullName>
    </submittedName>
</protein>
<dbReference type="EMBL" id="LR134148">
    <property type="protein sequence ID" value="VEA44087.1"/>
    <property type="molecule type" value="Genomic_DNA"/>
</dbReference>
<reference evidence="1 2" key="1">
    <citation type="submission" date="2018-12" db="EMBL/GenBank/DDBJ databases">
        <authorList>
            <consortium name="Pathogen Informatics"/>
        </authorList>
    </citation>
    <scope>NUCLEOTIDE SEQUENCE [LARGE SCALE GENOMIC DNA]</scope>
    <source>
        <strain evidence="1 2">NCTC8271</strain>
    </source>
</reference>
<dbReference type="SUPFAM" id="SSF48295">
    <property type="entry name" value="TrpR-like"/>
    <property type="match status" value="1"/>
</dbReference>
<evidence type="ECO:0000313" key="1">
    <source>
        <dbReference type="EMBL" id="VEA44087.1"/>
    </source>
</evidence>
<dbReference type="Proteomes" id="UP000273655">
    <property type="component" value="Chromosome 1"/>
</dbReference>
<evidence type="ECO:0000313" key="2">
    <source>
        <dbReference type="Proteomes" id="UP000273655"/>
    </source>
</evidence>
<dbReference type="InterPro" id="IPR010921">
    <property type="entry name" value="Trp_repressor/repl_initiator"/>
</dbReference>
<gene>
    <name evidence="1" type="ORF">NCTC8271_05697</name>
</gene>
<dbReference type="Gene3D" id="1.10.10.10">
    <property type="entry name" value="Winged helix-like DNA-binding domain superfamily/Winged helix DNA-binding domain"/>
    <property type="match status" value="1"/>
</dbReference>
<name>A0A447PYC9_SALET</name>
<dbReference type="AlphaFoldDB" id="A0A447PYC9"/>
<dbReference type="GO" id="GO:0043565">
    <property type="term" value="F:sequence-specific DNA binding"/>
    <property type="evidence" value="ECO:0007669"/>
    <property type="project" value="InterPro"/>
</dbReference>